<dbReference type="InterPro" id="IPR023214">
    <property type="entry name" value="HAD_sf"/>
</dbReference>
<protein>
    <recommendedName>
        <fullName evidence="4">phosphoglycolate phosphatase</fullName>
        <ecNumber evidence="4">3.1.3.18</ecNumber>
    </recommendedName>
</protein>
<comment type="pathway">
    <text evidence="2">Organic acid metabolism; glycolate biosynthesis; glycolate from 2-phosphoglycolate: step 1/1.</text>
</comment>
<evidence type="ECO:0000313" key="8">
    <source>
        <dbReference type="Proteomes" id="UP001305928"/>
    </source>
</evidence>
<dbReference type="PANTHER" id="PTHR43434">
    <property type="entry name" value="PHOSPHOGLYCOLATE PHOSPHATASE"/>
    <property type="match status" value="1"/>
</dbReference>
<dbReference type="InterPro" id="IPR036412">
    <property type="entry name" value="HAD-like_sf"/>
</dbReference>
<reference evidence="7 8" key="1">
    <citation type="submission" date="2023-11" db="EMBL/GenBank/DDBJ databases">
        <title>Complete genome of Pseudomonas benzenivorans BA3361.</title>
        <authorList>
            <person name="Shin S.Y."/>
            <person name="Song J."/>
            <person name="Kang H."/>
        </authorList>
    </citation>
    <scope>NUCLEOTIDE SEQUENCE [LARGE SCALE GENOMIC DNA]</scope>
    <source>
        <strain evidence="7 8">HNIBRBA3361</strain>
    </source>
</reference>
<keyword evidence="5" id="KW-0479">Metal-binding</keyword>
<dbReference type="EC" id="3.1.3.18" evidence="4"/>
<name>A0ABZ0Q003_9PSED</name>
<evidence type="ECO:0000313" key="7">
    <source>
        <dbReference type="EMBL" id="WPC06773.1"/>
    </source>
</evidence>
<dbReference type="Proteomes" id="UP001305928">
    <property type="component" value="Chromosome"/>
</dbReference>
<evidence type="ECO:0000256" key="6">
    <source>
        <dbReference type="ARBA" id="ARBA00023277"/>
    </source>
</evidence>
<dbReference type="InterPro" id="IPR050155">
    <property type="entry name" value="HAD-like_hydrolase_sf"/>
</dbReference>
<comment type="similarity">
    <text evidence="3">Belongs to the HAD-like hydrolase superfamily. CbbY/CbbZ/Gph/YieH family.</text>
</comment>
<evidence type="ECO:0000256" key="3">
    <source>
        <dbReference type="ARBA" id="ARBA00006171"/>
    </source>
</evidence>
<dbReference type="EMBL" id="CP137892">
    <property type="protein sequence ID" value="WPC06773.1"/>
    <property type="molecule type" value="Genomic_DNA"/>
</dbReference>
<dbReference type="InterPro" id="IPR023198">
    <property type="entry name" value="PGP-like_dom2"/>
</dbReference>
<keyword evidence="8" id="KW-1185">Reference proteome</keyword>
<evidence type="ECO:0000256" key="5">
    <source>
        <dbReference type="ARBA" id="ARBA00022723"/>
    </source>
</evidence>
<dbReference type="Gene3D" id="3.40.50.1000">
    <property type="entry name" value="HAD superfamily/HAD-like"/>
    <property type="match status" value="1"/>
</dbReference>
<accession>A0ABZ0Q003</accession>
<dbReference type="Gene3D" id="1.10.150.240">
    <property type="entry name" value="Putative phosphatase, domain 2"/>
    <property type="match status" value="1"/>
</dbReference>
<proteinExistence type="inferred from homology"/>
<dbReference type="PANTHER" id="PTHR43434:SF1">
    <property type="entry name" value="PHOSPHOGLYCOLATE PHOSPHATASE"/>
    <property type="match status" value="1"/>
</dbReference>
<dbReference type="SFLD" id="SFLDS00003">
    <property type="entry name" value="Haloacid_Dehalogenase"/>
    <property type="match status" value="1"/>
</dbReference>
<organism evidence="7 8">
    <name type="scientific">Pseudomonas benzenivorans</name>
    <dbReference type="NCBI Taxonomy" id="556533"/>
    <lineage>
        <taxon>Bacteria</taxon>
        <taxon>Pseudomonadati</taxon>
        <taxon>Pseudomonadota</taxon>
        <taxon>Gammaproteobacteria</taxon>
        <taxon>Pseudomonadales</taxon>
        <taxon>Pseudomonadaceae</taxon>
        <taxon>Pseudomonas</taxon>
    </lineage>
</organism>
<keyword evidence="6" id="KW-0119">Carbohydrate metabolism</keyword>
<dbReference type="CDD" id="cd01427">
    <property type="entry name" value="HAD_like"/>
    <property type="match status" value="1"/>
</dbReference>
<evidence type="ECO:0000256" key="4">
    <source>
        <dbReference type="ARBA" id="ARBA00013078"/>
    </source>
</evidence>
<sequence length="217" mass="24223">MSILDVSQYQTLVFDCDGVILNSNSVKTQAFYKAALPYGESAAQALVAYHVSNGGVSRYKKFEFFLRDIIGLSSIDNSVMAGLLECYAESVWQGLLGCEVAEGLHQLREQSINSRWLVVSGGDQEELRRIFTERNLEHLFDGGIFGSPDNKDVILERELERNNLVRPGVFFGDSQYDFESAKRSGLDFVFISGWSESAFDFSEANFQFESLGACAQC</sequence>
<dbReference type="SFLD" id="SFLDG01129">
    <property type="entry name" value="C1.5:_HAD__Beta-PGM__Phosphata"/>
    <property type="match status" value="1"/>
</dbReference>
<gene>
    <name evidence="7" type="ORF">SBP02_08515</name>
</gene>
<evidence type="ECO:0000256" key="2">
    <source>
        <dbReference type="ARBA" id="ARBA00004818"/>
    </source>
</evidence>
<dbReference type="SUPFAM" id="SSF56784">
    <property type="entry name" value="HAD-like"/>
    <property type="match status" value="1"/>
</dbReference>
<dbReference type="RefSeq" id="WP_318645951.1">
    <property type="nucleotide sequence ID" value="NZ_CP137892.1"/>
</dbReference>
<evidence type="ECO:0000256" key="1">
    <source>
        <dbReference type="ARBA" id="ARBA00000830"/>
    </source>
</evidence>
<dbReference type="Pfam" id="PF00702">
    <property type="entry name" value="Hydrolase"/>
    <property type="match status" value="1"/>
</dbReference>
<comment type="catalytic activity">
    <reaction evidence="1">
        <text>2-phosphoglycolate + H2O = glycolate + phosphate</text>
        <dbReference type="Rhea" id="RHEA:14369"/>
        <dbReference type="ChEBI" id="CHEBI:15377"/>
        <dbReference type="ChEBI" id="CHEBI:29805"/>
        <dbReference type="ChEBI" id="CHEBI:43474"/>
        <dbReference type="ChEBI" id="CHEBI:58033"/>
        <dbReference type="EC" id="3.1.3.18"/>
    </reaction>
</comment>